<feature type="domain" description="Methyltransferase" evidence="3">
    <location>
        <begin position="48"/>
        <end position="140"/>
    </location>
</feature>
<dbReference type="Gene3D" id="3.40.50.150">
    <property type="entry name" value="Vaccinia Virus protein VP39"/>
    <property type="match status" value="1"/>
</dbReference>
<name>A0A1W5CRQ2_9LECA</name>
<protein>
    <submittedName>
        <fullName evidence="4">S-adenosyl-L-methionine-dependent methyltransferase-like</fullName>
    </submittedName>
</protein>
<dbReference type="Pfam" id="PF13649">
    <property type="entry name" value="Methyltransf_25"/>
    <property type="match status" value="1"/>
</dbReference>
<accession>A0A1W5CRQ2</accession>
<dbReference type="EMBL" id="FWEW01000043">
    <property type="protein sequence ID" value="SLM33491.1"/>
    <property type="molecule type" value="Genomic_DNA"/>
</dbReference>
<dbReference type="CDD" id="cd02440">
    <property type="entry name" value="AdoMet_MTases"/>
    <property type="match status" value="1"/>
</dbReference>
<dbReference type="GO" id="GO:0008168">
    <property type="term" value="F:methyltransferase activity"/>
    <property type="evidence" value="ECO:0007669"/>
    <property type="project" value="UniProtKB-KW"/>
</dbReference>
<dbReference type="PANTHER" id="PTHR44942:SF4">
    <property type="entry name" value="METHYLTRANSFERASE TYPE 11 DOMAIN-CONTAINING PROTEIN"/>
    <property type="match status" value="1"/>
</dbReference>
<dbReference type="GO" id="GO:0032259">
    <property type="term" value="P:methylation"/>
    <property type="evidence" value="ECO:0007669"/>
    <property type="project" value="UniProtKB-KW"/>
</dbReference>
<dbReference type="PANTHER" id="PTHR44942">
    <property type="entry name" value="METHYLTRANSF_11 DOMAIN-CONTAINING PROTEIN"/>
    <property type="match status" value="1"/>
</dbReference>
<evidence type="ECO:0000256" key="1">
    <source>
        <dbReference type="ARBA" id="ARBA00022603"/>
    </source>
</evidence>
<sequence length="305" mass="34201">MAPTIASAAQDGFTNASSYDQHRPSYPPEVVVELLKQLQVDGVTAARIADLAAGTGKFTELLAAREEDYEILAIEPQADMRRELAKKDLKGVTVLEGDAVNMPVESQSIDAVITAQDIFGTGFANDEALQEIHRVLQPAGVFAMVWNIEDYNSPKSWTPRTKWEAKMKDVTWSFDDQKTRFRDEIWRQVFDKQLESTPFTIQSAQPLFSLPLGEGSAETLKWMTRDAVWERYRTLSHIAVLEGEELAKVKQQIFEAMDGDDVEENEKGEVALHGHTVCHANYLATQRQVATPILCFSRRIAADLN</sequence>
<keyword evidence="5" id="KW-1185">Reference proteome</keyword>
<dbReference type="InterPro" id="IPR051052">
    <property type="entry name" value="Diverse_substrate_MTase"/>
</dbReference>
<keyword evidence="2 4" id="KW-0808">Transferase</keyword>
<proteinExistence type="predicted"/>
<dbReference type="SUPFAM" id="SSF53335">
    <property type="entry name" value="S-adenosyl-L-methionine-dependent methyltransferases"/>
    <property type="match status" value="1"/>
</dbReference>
<dbReference type="AlphaFoldDB" id="A0A1W5CRQ2"/>
<dbReference type="InterPro" id="IPR041698">
    <property type="entry name" value="Methyltransf_25"/>
</dbReference>
<reference evidence="5" key="1">
    <citation type="submission" date="2017-03" db="EMBL/GenBank/DDBJ databases">
        <authorList>
            <person name="Sharma R."/>
            <person name="Thines M."/>
        </authorList>
    </citation>
    <scope>NUCLEOTIDE SEQUENCE [LARGE SCALE GENOMIC DNA]</scope>
</reference>
<evidence type="ECO:0000313" key="4">
    <source>
        <dbReference type="EMBL" id="SLM33491.1"/>
    </source>
</evidence>
<keyword evidence="1 4" id="KW-0489">Methyltransferase</keyword>
<dbReference type="Proteomes" id="UP000192927">
    <property type="component" value="Unassembled WGS sequence"/>
</dbReference>
<evidence type="ECO:0000313" key="5">
    <source>
        <dbReference type="Proteomes" id="UP000192927"/>
    </source>
</evidence>
<evidence type="ECO:0000259" key="3">
    <source>
        <dbReference type="Pfam" id="PF13649"/>
    </source>
</evidence>
<evidence type="ECO:0000256" key="2">
    <source>
        <dbReference type="ARBA" id="ARBA00022679"/>
    </source>
</evidence>
<dbReference type="InterPro" id="IPR029063">
    <property type="entry name" value="SAM-dependent_MTases_sf"/>
</dbReference>
<organism evidence="4 5">
    <name type="scientific">Lasallia pustulata</name>
    <dbReference type="NCBI Taxonomy" id="136370"/>
    <lineage>
        <taxon>Eukaryota</taxon>
        <taxon>Fungi</taxon>
        <taxon>Dikarya</taxon>
        <taxon>Ascomycota</taxon>
        <taxon>Pezizomycotina</taxon>
        <taxon>Lecanoromycetes</taxon>
        <taxon>OSLEUM clade</taxon>
        <taxon>Umbilicariomycetidae</taxon>
        <taxon>Umbilicariales</taxon>
        <taxon>Umbilicariaceae</taxon>
        <taxon>Lasallia</taxon>
    </lineage>
</organism>